<evidence type="ECO:0000256" key="4">
    <source>
        <dbReference type="ARBA" id="ARBA00022490"/>
    </source>
</evidence>
<reference evidence="9" key="1">
    <citation type="submission" date="2022-07" db="EMBL/GenBank/DDBJ databases">
        <title>Genome analysis of Parmales, a sister group of diatoms, reveals the evolutionary specialization of diatoms from phago-mixotrophs to photoautotrophs.</title>
        <authorList>
            <person name="Ban H."/>
            <person name="Sato S."/>
            <person name="Yoshikawa S."/>
            <person name="Kazumasa Y."/>
            <person name="Nakamura Y."/>
            <person name="Ichinomiya M."/>
            <person name="Saitoh K."/>
            <person name="Sato N."/>
            <person name="Blanc-Mathieu R."/>
            <person name="Endo H."/>
            <person name="Kuwata A."/>
            <person name="Ogata H."/>
        </authorList>
    </citation>
    <scope>NUCLEOTIDE SEQUENCE</scope>
</reference>
<dbReference type="GO" id="GO:0051082">
    <property type="term" value="F:unfolded protein binding"/>
    <property type="evidence" value="ECO:0007669"/>
    <property type="project" value="TreeGrafter"/>
</dbReference>
<accession>A0A9W7DPQ5</accession>
<evidence type="ECO:0000256" key="2">
    <source>
        <dbReference type="ARBA" id="ARBA00010513"/>
    </source>
</evidence>
<dbReference type="GO" id="GO:0005737">
    <property type="term" value="C:cytoplasm"/>
    <property type="evidence" value="ECO:0007669"/>
    <property type="project" value="UniProtKB-SubCell"/>
</dbReference>
<gene>
    <name evidence="9" type="ORF">TrRE_jg9967</name>
</gene>
<dbReference type="InterPro" id="IPR008978">
    <property type="entry name" value="HSP20-like_chaperone"/>
</dbReference>
<evidence type="ECO:0000256" key="3">
    <source>
        <dbReference type="ARBA" id="ARBA00017641"/>
    </source>
</evidence>
<evidence type="ECO:0000313" key="9">
    <source>
        <dbReference type="EMBL" id="GMH46228.1"/>
    </source>
</evidence>
<sequence>MSSDDRFDGMYMNLAQQCRGIDPLLDSVFGFLRRKTDFFSGPPGEDNGAEKAVAKVMEILERHRKLANKDKEEKKAKAAKQKAEKERRRKEKEEKDRKAREEKDKEEGNDGVIEMGDGGFDVDKVAAADASQPPPAPMGSDLSASAPPPSGGSDKEKVGAGEGQGEDEDEDDGTPPPPGNGGTVEGKYTWTQTLQEVTVHVDVPAGTKGRDLSVSLKKQGLSISVKGHSFAGGDISGTLSKAIVVDDSFWTLEDNKAVVVNMQKLNGMEWWSHVLSGDPLINTQKVQPENSKLADLDGDTRQTVEKMMHDQRQKALNLPTSEEQKKLDILEKFKIQHPEMDFSNAKFS</sequence>
<keyword evidence="4" id="KW-0963">Cytoplasm</keyword>
<evidence type="ECO:0000256" key="1">
    <source>
        <dbReference type="ARBA" id="ARBA00004496"/>
    </source>
</evidence>
<dbReference type="AlphaFoldDB" id="A0A9W7DPQ5"/>
<dbReference type="Proteomes" id="UP001165082">
    <property type="component" value="Unassembled WGS sequence"/>
</dbReference>
<dbReference type="Pfam" id="PF04969">
    <property type="entry name" value="CS"/>
    <property type="match status" value="1"/>
</dbReference>
<dbReference type="PANTHER" id="PTHR12356:SF3">
    <property type="entry name" value="NUCLEAR MIGRATION PROTEIN NUDC"/>
    <property type="match status" value="1"/>
</dbReference>
<dbReference type="SUPFAM" id="SSF49764">
    <property type="entry name" value="HSP20-like chaperones"/>
    <property type="match status" value="1"/>
</dbReference>
<dbReference type="InterPro" id="IPR007052">
    <property type="entry name" value="CS_dom"/>
</dbReference>
<feature type="domain" description="CS" evidence="8">
    <location>
        <begin position="183"/>
        <end position="275"/>
    </location>
</feature>
<dbReference type="GO" id="GO:0006457">
    <property type="term" value="P:protein folding"/>
    <property type="evidence" value="ECO:0007669"/>
    <property type="project" value="TreeGrafter"/>
</dbReference>
<dbReference type="EMBL" id="BRXZ01004257">
    <property type="protein sequence ID" value="GMH46228.1"/>
    <property type="molecule type" value="Genomic_DNA"/>
</dbReference>
<comment type="similarity">
    <text evidence="2">Belongs to the nudC family.</text>
</comment>
<dbReference type="PANTHER" id="PTHR12356">
    <property type="entry name" value="NUCLEAR MOVEMENT PROTEIN NUDC"/>
    <property type="match status" value="1"/>
</dbReference>
<comment type="subcellular location">
    <subcellularLocation>
        <location evidence="1">Cytoplasm</location>
    </subcellularLocation>
</comment>
<feature type="region of interest" description="Disordered" evidence="7">
    <location>
        <begin position="64"/>
        <end position="186"/>
    </location>
</feature>
<dbReference type="InterPro" id="IPR037898">
    <property type="entry name" value="NudC_fam"/>
</dbReference>
<evidence type="ECO:0000259" key="8">
    <source>
        <dbReference type="PROSITE" id="PS51203"/>
    </source>
</evidence>
<proteinExistence type="inferred from homology"/>
<dbReference type="Gene3D" id="2.60.40.790">
    <property type="match status" value="1"/>
</dbReference>
<evidence type="ECO:0000256" key="7">
    <source>
        <dbReference type="SAM" id="MobiDB-lite"/>
    </source>
</evidence>
<evidence type="ECO:0000256" key="6">
    <source>
        <dbReference type="ARBA" id="ARBA00030427"/>
    </source>
</evidence>
<keyword evidence="10" id="KW-1185">Reference proteome</keyword>
<dbReference type="CDD" id="cd06467">
    <property type="entry name" value="p23_NUDC_like"/>
    <property type="match status" value="1"/>
</dbReference>
<feature type="compositionally biased region" description="Acidic residues" evidence="7">
    <location>
        <begin position="164"/>
        <end position="173"/>
    </location>
</feature>
<dbReference type="Pfam" id="PF14050">
    <property type="entry name" value="Nudc_N"/>
    <property type="match status" value="1"/>
</dbReference>
<protein>
    <recommendedName>
        <fullName evidence="3">Nuclear migration protein nudC</fullName>
    </recommendedName>
    <alternativeName>
        <fullName evidence="6">Nuclear distribution protein C homolog</fullName>
    </alternativeName>
</protein>
<dbReference type="OrthoDB" id="416217at2759"/>
<evidence type="ECO:0000313" key="10">
    <source>
        <dbReference type="Proteomes" id="UP001165082"/>
    </source>
</evidence>
<name>A0A9W7DPQ5_9STRA</name>
<dbReference type="PROSITE" id="PS51203">
    <property type="entry name" value="CS"/>
    <property type="match status" value="1"/>
</dbReference>
<organism evidence="9 10">
    <name type="scientific">Triparma retinervis</name>
    <dbReference type="NCBI Taxonomy" id="2557542"/>
    <lineage>
        <taxon>Eukaryota</taxon>
        <taxon>Sar</taxon>
        <taxon>Stramenopiles</taxon>
        <taxon>Ochrophyta</taxon>
        <taxon>Bolidophyceae</taxon>
        <taxon>Parmales</taxon>
        <taxon>Triparmaceae</taxon>
        <taxon>Triparma</taxon>
    </lineage>
</organism>
<dbReference type="FunFam" id="2.60.40.790:FF:000001">
    <property type="entry name" value="Nuclear migration protein nudC"/>
    <property type="match status" value="1"/>
</dbReference>
<feature type="compositionally biased region" description="Basic and acidic residues" evidence="7">
    <location>
        <begin position="64"/>
        <end position="108"/>
    </location>
</feature>
<keyword evidence="5" id="KW-0597">Phosphoprotein</keyword>
<comment type="caution">
    <text evidence="9">The sequence shown here is derived from an EMBL/GenBank/DDBJ whole genome shotgun (WGS) entry which is preliminary data.</text>
</comment>
<dbReference type="InterPro" id="IPR025934">
    <property type="entry name" value="NudC_N_dom"/>
</dbReference>
<evidence type="ECO:0000256" key="5">
    <source>
        <dbReference type="ARBA" id="ARBA00022553"/>
    </source>
</evidence>